<name>A0A7R8UQ82_HERIL</name>
<dbReference type="SUPFAM" id="SSF56219">
    <property type="entry name" value="DNase I-like"/>
    <property type="match status" value="1"/>
</dbReference>
<dbReference type="InParanoid" id="A0A7R8UQ82"/>
<dbReference type="Gene3D" id="3.60.10.10">
    <property type="entry name" value="Endonuclease/exonuclease/phosphatase"/>
    <property type="match status" value="1"/>
</dbReference>
<dbReference type="PANTHER" id="PTHR19446">
    <property type="entry name" value="REVERSE TRANSCRIPTASES"/>
    <property type="match status" value="1"/>
</dbReference>
<proteinExistence type="predicted"/>
<accession>A0A7R8UQ82</accession>
<dbReference type="CDD" id="cd01650">
    <property type="entry name" value="RT_nLTR_like"/>
    <property type="match status" value="1"/>
</dbReference>
<dbReference type="InterPro" id="IPR036691">
    <property type="entry name" value="Endo/exonu/phosph_ase_sf"/>
</dbReference>
<keyword evidence="4" id="KW-1185">Reference proteome</keyword>
<dbReference type="Pfam" id="PF00078">
    <property type="entry name" value="RVT_1"/>
    <property type="match status" value="1"/>
</dbReference>
<dbReference type="Proteomes" id="UP000594454">
    <property type="component" value="Chromosome 3"/>
</dbReference>
<dbReference type="Pfam" id="PF14529">
    <property type="entry name" value="Exo_endo_phos_2"/>
    <property type="match status" value="1"/>
</dbReference>
<evidence type="ECO:0000259" key="2">
    <source>
        <dbReference type="PROSITE" id="PS50878"/>
    </source>
</evidence>
<dbReference type="EMBL" id="LR899011">
    <property type="protein sequence ID" value="CAD7084640.1"/>
    <property type="molecule type" value="Genomic_DNA"/>
</dbReference>
<dbReference type="InterPro" id="IPR000477">
    <property type="entry name" value="RT_dom"/>
</dbReference>
<feature type="region of interest" description="Disordered" evidence="1">
    <location>
        <begin position="339"/>
        <end position="358"/>
    </location>
</feature>
<dbReference type="InterPro" id="IPR005135">
    <property type="entry name" value="Endo/exonuclease/phosphatase"/>
</dbReference>
<gene>
    <name evidence="3" type="ORF">HERILL_LOCUS7523</name>
</gene>
<evidence type="ECO:0000313" key="4">
    <source>
        <dbReference type="Proteomes" id="UP000594454"/>
    </source>
</evidence>
<dbReference type="GO" id="GO:0071897">
    <property type="term" value="P:DNA biosynthetic process"/>
    <property type="evidence" value="ECO:0007669"/>
    <property type="project" value="UniProtKB-ARBA"/>
</dbReference>
<evidence type="ECO:0000313" key="3">
    <source>
        <dbReference type="EMBL" id="CAD7084640.1"/>
    </source>
</evidence>
<dbReference type="InterPro" id="IPR043502">
    <property type="entry name" value="DNA/RNA_pol_sf"/>
</dbReference>
<protein>
    <recommendedName>
        <fullName evidence="2">Reverse transcriptase domain-containing protein</fullName>
    </recommendedName>
</protein>
<feature type="domain" description="Reverse transcriptase" evidence="2">
    <location>
        <begin position="414"/>
        <end position="667"/>
    </location>
</feature>
<organism evidence="3 4">
    <name type="scientific">Hermetia illucens</name>
    <name type="common">Black soldier fly</name>
    <dbReference type="NCBI Taxonomy" id="343691"/>
    <lineage>
        <taxon>Eukaryota</taxon>
        <taxon>Metazoa</taxon>
        <taxon>Ecdysozoa</taxon>
        <taxon>Arthropoda</taxon>
        <taxon>Hexapoda</taxon>
        <taxon>Insecta</taxon>
        <taxon>Pterygota</taxon>
        <taxon>Neoptera</taxon>
        <taxon>Endopterygota</taxon>
        <taxon>Diptera</taxon>
        <taxon>Brachycera</taxon>
        <taxon>Stratiomyomorpha</taxon>
        <taxon>Stratiomyidae</taxon>
        <taxon>Hermetiinae</taxon>
        <taxon>Hermetia</taxon>
    </lineage>
</organism>
<sequence>MILKRNLKYICLSEFLTGDLVAIQVSLEAARRTREAVVASGYFPGDESRAPPEQVAKLTEYCEERALPLLLGCDANAHHEVWGSSDTNRRGEYLLEFILSNKLEIYNVGNTPIFVTSTRQEVLDITLGNTLTNGMVRNWRVSDEPSISDHRIIRFDIEGNAEIKRIIRNPKRTDWQSYTRHLSNNIAHLQGGGDIRSELELVTVVDNLNAIVNDAYEATCPAKTVKSSRDVPWWNKNLARMRTEVRKLFNRAKQTGDWRRYKNALTAYSNAIREAKRNSFREFCEGIEQITEATRLYKAVAKDGGISSVCLKKEDGTFTENEEDRVHLLLRTHFPGSYPSAAGDNNLPDTPTTNKRGRKESWKLAKEVCSEARLRWAVGTFKPMKSSGVDGIFPALIQRGLGIILESLLRVVRGSIALGYIPRARRRAKVVFIPKAGKEDPFHPKSFRPICLTSFLLKTVEKVIDNYIRTNILKRNPLHHCEHAYRAGRSTGTTLYQLTEVLRDAIETKEIAPCAFLDIEGAFDNTSHTDIQDALSRKGVGNTLALWMGKMLEGRQIEVQTGTNSITMNTTQGCPQGGVLSPLMWSMVVDELLDVLTNTGIQVQGYADDIVLICRDKYEDTLCDRIQTGLRVTSAWCRKVGLRINPTKTTIVPFTRRRKLDHLKAIT</sequence>
<dbReference type="GO" id="GO:0003824">
    <property type="term" value="F:catalytic activity"/>
    <property type="evidence" value="ECO:0007669"/>
    <property type="project" value="InterPro"/>
</dbReference>
<evidence type="ECO:0000256" key="1">
    <source>
        <dbReference type="SAM" id="MobiDB-lite"/>
    </source>
</evidence>
<dbReference type="SUPFAM" id="SSF56672">
    <property type="entry name" value="DNA/RNA polymerases"/>
    <property type="match status" value="1"/>
</dbReference>
<dbReference type="PROSITE" id="PS50878">
    <property type="entry name" value="RT_POL"/>
    <property type="match status" value="1"/>
</dbReference>
<dbReference type="AlphaFoldDB" id="A0A7R8UQ82"/>
<reference evidence="3 4" key="1">
    <citation type="submission" date="2020-11" db="EMBL/GenBank/DDBJ databases">
        <authorList>
            <person name="Wallbank WR R."/>
            <person name="Pardo Diaz C."/>
            <person name="Kozak K."/>
            <person name="Martin S."/>
            <person name="Jiggins C."/>
            <person name="Moest M."/>
            <person name="Warren A I."/>
            <person name="Generalovic N T."/>
            <person name="Byers J.R.P. K."/>
            <person name="Montejo-Kovacevich G."/>
            <person name="Yen C E."/>
        </authorList>
    </citation>
    <scope>NUCLEOTIDE SEQUENCE [LARGE SCALE GENOMIC DNA]</scope>
</reference>